<dbReference type="Pfam" id="PF00512">
    <property type="entry name" value="HisKA"/>
    <property type="match status" value="1"/>
</dbReference>
<evidence type="ECO:0000256" key="2">
    <source>
        <dbReference type="ARBA" id="ARBA00012438"/>
    </source>
</evidence>
<dbReference type="EC" id="2.7.13.3" evidence="2"/>
<dbReference type="Pfam" id="PF02518">
    <property type="entry name" value="HATPase_c"/>
    <property type="match status" value="1"/>
</dbReference>
<dbReference type="PROSITE" id="PS50109">
    <property type="entry name" value="HIS_KIN"/>
    <property type="match status" value="1"/>
</dbReference>
<dbReference type="InterPro" id="IPR003661">
    <property type="entry name" value="HisK_dim/P_dom"/>
</dbReference>
<dbReference type="EMBL" id="CP044399">
    <property type="protein sequence ID" value="QFI38712.1"/>
    <property type="molecule type" value="Genomic_DNA"/>
</dbReference>
<evidence type="ECO:0000256" key="3">
    <source>
        <dbReference type="ARBA" id="ARBA00022553"/>
    </source>
</evidence>
<dbReference type="CDD" id="cd00082">
    <property type="entry name" value="HisKA"/>
    <property type="match status" value="1"/>
</dbReference>
<sequence length="635" mass="72408">MSYKFNLRNYVCACLLITLAIVAVFSSYSISKFKKNHDTNVSTLMALNEENYLQHRLIMNATNSFFTASEGVQETEFRIFTQALLGEREAIFFTLTPKLTVAYISNAKVVEHLAELTVSIDKEGMLKGSLPHYQLIGFEIDEPDMPYLFYAIPMKSVLFSLDKFKGSCLKYSSTQLTEENKNCVLEPKNMFFDLFRHETELDISIPSYNFHYLLTIESQVSESRLMEYCFFVLSTLVACGLVSVLLYFRLMNKHFFNRIERENKFNVAMVSSINHEIRTPINALLGYSQMLRDMPKISDEHSVVIDKMLWSANLLYSVAENTLNYSKSATDGLMLNNAPINTLQYFNNIKDYYNKLSIPEGKTLGFHVSDTLPKTISVDSSKLFQVITNMINNALKYSTGQAVSCHVDLCSRRVFNDPTSANRELYLRVLIQDTGLGMSQSTKELLTDPFVFDPESQLKKVSGIGLGLYTCNQLLTQIGGKLRLHSVENEGTKIMLHFPLRCGEYVLSEPLSPRNYADKRILIVDDNSFNLEVCNAMLEDEQFNTVCADNSKDALMRFRDSDPDVVIVDYRLDEMNGIDLIGKMKSIQAETKTQYFILSANDKNEIVDNEHYPDVYFMQKPFNTAIFLSGLEQTG</sequence>
<feature type="domain" description="Histidine kinase" evidence="7">
    <location>
        <begin position="272"/>
        <end position="502"/>
    </location>
</feature>
<accession>A0A5J6WQR2</accession>
<gene>
    <name evidence="9" type="ORF">FR932_13045</name>
</gene>
<keyword evidence="6" id="KW-0472">Membrane</keyword>
<dbReference type="KEGG" id="mmaa:FR932_13045"/>
<dbReference type="GO" id="GO:0000155">
    <property type="term" value="F:phosphorelay sensor kinase activity"/>
    <property type="evidence" value="ECO:0007669"/>
    <property type="project" value="InterPro"/>
</dbReference>
<comment type="catalytic activity">
    <reaction evidence="1">
        <text>ATP + protein L-histidine = ADP + protein N-phospho-L-histidine.</text>
        <dbReference type="EC" id="2.7.13.3"/>
    </reaction>
</comment>
<evidence type="ECO:0000259" key="8">
    <source>
        <dbReference type="PROSITE" id="PS50110"/>
    </source>
</evidence>
<dbReference type="SUPFAM" id="SSF52172">
    <property type="entry name" value="CheY-like"/>
    <property type="match status" value="1"/>
</dbReference>
<keyword evidence="3 5" id="KW-0597">Phosphoprotein</keyword>
<dbReference type="AlphaFoldDB" id="A0A5J6WQR2"/>
<dbReference type="RefSeq" id="WP_019439549.1">
    <property type="nucleotide sequence ID" value="NZ_CP044399.1"/>
</dbReference>
<dbReference type="OrthoDB" id="9815750at2"/>
<dbReference type="SMART" id="SM00448">
    <property type="entry name" value="REC"/>
    <property type="match status" value="1"/>
</dbReference>
<keyword evidence="4" id="KW-0902">Two-component regulatory system</keyword>
<dbReference type="SMART" id="SM00387">
    <property type="entry name" value="HATPase_c"/>
    <property type="match status" value="1"/>
</dbReference>
<keyword evidence="6" id="KW-0812">Transmembrane</keyword>
<name>A0A5J6WQR2_MORMI</name>
<feature type="modified residue" description="4-aspartylphosphate" evidence="5">
    <location>
        <position position="569"/>
    </location>
</feature>
<keyword evidence="6" id="KW-1133">Transmembrane helix</keyword>
<keyword evidence="10" id="KW-1185">Reference proteome</keyword>
<dbReference type="SUPFAM" id="SSF55874">
    <property type="entry name" value="ATPase domain of HSP90 chaperone/DNA topoisomerase II/histidine kinase"/>
    <property type="match status" value="1"/>
</dbReference>
<protein>
    <recommendedName>
        <fullName evidence="2">histidine kinase</fullName>
        <ecNumber evidence="2">2.7.13.3</ecNumber>
    </recommendedName>
</protein>
<reference evidence="9 10" key="1">
    <citation type="submission" date="2019-09" db="EMBL/GenBank/DDBJ databases">
        <title>Hybrid Assembly of the complete Genome of the Deep-Sea Bacterium Moritella marina from long Nanopore and Illumina reads.</title>
        <authorList>
            <person name="Magin S."/>
            <person name="Georgoulis A."/>
            <person name="Papadimitriou K."/>
            <person name="Iliakis G."/>
            <person name="Vorgias C.E."/>
        </authorList>
    </citation>
    <scope>NUCLEOTIDE SEQUENCE [LARGE SCALE GENOMIC DNA]</scope>
    <source>
        <strain evidence="9 10">MP-1</strain>
    </source>
</reference>
<evidence type="ECO:0000256" key="1">
    <source>
        <dbReference type="ARBA" id="ARBA00000085"/>
    </source>
</evidence>
<dbReference type="InterPro" id="IPR011006">
    <property type="entry name" value="CheY-like_superfamily"/>
</dbReference>
<dbReference type="Proteomes" id="UP000327424">
    <property type="component" value="Chromosome"/>
</dbReference>
<evidence type="ECO:0000256" key="4">
    <source>
        <dbReference type="ARBA" id="ARBA00023012"/>
    </source>
</evidence>
<dbReference type="Pfam" id="PF00072">
    <property type="entry name" value="Response_reg"/>
    <property type="match status" value="1"/>
</dbReference>
<dbReference type="PANTHER" id="PTHR45339:SF1">
    <property type="entry name" value="HYBRID SIGNAL TRANSDUCTION HISTIDINE KINASE J"/>
    <property type="match status" value="1"/>
</dbReference>
<dbReference type="InterPro" id="IPR036097">
    <property type="entry name" value="HisK_dim/P_sf"/>
</dbReference>
<dbReference type="Gene3D" id="3.30.565.10">
    <property type="entry name" value="Histidine kinase-like ATPase, C-terminal domain"/>
    <property type="match status" value="1"/>
</dbReference>
<dbReference type="CDD" id="cd00156">
    <property type="entry name" value="REC"/>
    <property type="match status" value="1"/>
</dbReference>
<dbReference type="PROSITE" id="PS50110">
    <property type="entry name" value="RESPONSE_REGULATORY"/>
    <property type="match status" value="1"/>
</dbReference>
<dbReference type="InterPro" id="IPR001789">
    <property type="entry name" value="Sig_transdc_resp-reg_receiver"/>
</dbReference>
<feature type="transmembrane region" description="Helical" evidence="6">
    <location>
        <begin position="225"/>
        <end position="248"/>
    </location>
</feature>
<dbReference type="InterPro" id="IPR036890">
    <property type="entry name" value="HATPase_C_sf"/>
</dbReference>
<dbReference type="SUPFAM" id="SSF47384">
    <property type="entry name" value="Homodimeric domain of signal transducing histidine kinase"/>
    <property type="match status" value="1"/>
</dbReference>
<feature type="domain" description="Response regulatory" evidence="8">
    <location>
        <begin position="520"/>
        <end position="635"/>
    </location>
</feature>
<dbReference type="InterPro" id="IPR004358">
    <property type="entry name" value="Sig_transdc_His_kin-like_C"/>
</dbReference>
<dbReference type="PRINTS" id="PR00344">
    <property type="entry name" value="BCTRLSENSOR"/>
</dbReference>
<dbReference type="InterPro" id="IPR005467">
    <property type="entry name" value="His_kinase_dom"/>
</dbReference>
<evidence type="ECO:0000259" key="7">
    <source>
        <dbReference type="PROSITE" id="PS50109"/>
    </source>
</evidence>
<dbReference type="Gene3D" id="1.10.287.130">
    <property type="match status" value="1"/>
</dbReference>
<organism evidence="9 10">
    <name type="scientific">Moritella marina ATCC 15381</name>
    <dbReference type="NCBI Taxonomy" id="1202962"/>
    <lineage>
        <taxon>Bacteria</taxon>
        <taxon>Pseudomonadati</taxon>
        <taxon>Pseudomonadota</taxon>
        <taxon>Gammaproteobacteria</taxon>
        <taxon>Alteromonadales</taxon>
        <taxon>Moritellaceae</taxon>
        <taxon>Moritella</taxon>
    </lineage>
</organism>
<evidence type="ECO:0000313" key="9">
    <source>
        <dbReference type="EMBL" id="QFI38712.1"/>
    </source>
</evidence>
<dbReference type="InterPro" id="IPR003594">
    <property type="entry name" value="HATPase_dom"/>
</dbReference>
<evidence type="ECO:0000256" key="5">
    <source>
        <dbReference type="PROSITE-ProRule" id="PRU00169"/>
    </source>
</evidence>
<proteinExistence type="predicted"/>
<dbReference type="SMART" id="SM00388">
    <property type="entry name" value="HisKA"/>
    <property type="match status" value="1"/>
</dbReference>
<evidence type="ECO:0000313" key="10">
    <source>
        <dbReference type="Proteomes" id="UP000327424"/>
    </source>
</evidence>
<dbReference type="Gene3D" id="3.40.50.2300">
    <property type="match status" value="1"/>
</dbReference>
<evidence type="ECO:0000256" key="6">
    <source>
        <dbReference type="SAM" id="Phobius"/>
    </source>
</evidence>
<dbReference type="PANTHER" id="PTHR45339">
    <property type="entry name" value="HYBRID SIGNAL TRANSDUCTION HISTIDINE KINASE J"/>
    <property type="match status" value="1"/>
</dbReference>